<accession>A0A6L4WPX1</accession>
<reference evidence="4 5" key="1">
    <citation type="submission" date="2019-10" db="EMBL/GenBank/DDBJ databases">
        <title>Poseidonibacter ostreae sp. nov., isolated from the gut of the Ostrea denselamellosa.</title>
        <authorList>
            <person name="Choi A."/>
        </authorList>
    </citation>
    <scope>NUCLEOTIDE SEQUENCE [LARGE SCALE GENOMIC DNA]</scope>
    <source>
        <strain evidence="2 5">SJOD-M-33</strain>
        <strain evidence="3 4">SJOD-M-5</strain>
    </source>
</reference>
<gene>
    <name evidence="3" type="ORF">GBG18_11785</name>
    <name evidence="2" type="ORF">GBG19_12390</name>
</gene>
<feature type="signal peptide" evidence="1">
    <location>
        <begin position="1"/>
        <end position="41"/>
    </location>
</feature>
<keyword evidence="1" id="KW-0732">Signal</keyword>
<dbReference type="NCBIfam" id="NF033922">
    <property type="entry name" value="opr_porin_1"/>
    <property type="match status" value="1"/>
</dbReference>
<dbReference type="SUPFAM" id="SSF56935">
    <property type="entry name" value="Porins"/>
    <property type="match status" value="1"/>
</dbReference>
<dbReference type="InterPro" id="IPR003678">
    <property type="entry name" value="Put_OMP"/>
</dbReference>
<dbReference type="InterPro" id="IPR023614">
    <property type="entry name" value="Porin_dom_sf"/>
</dbReference>
<evidence type="ECO:0000313" key="3">
    <source>
        <dbReference type="EMBL" id="KAB7889033.1"/>
    </source>
</evidence>
<feature type="chain" id="PRO_5026960970" evidence="1">
    <location>
        <begin position="42"/>
        <end position="372"/>
    </location>
</feature>
<proteinExistence type="predicted"/>
<dbReference type="Pfam" id="PF02521">
    <property type="entry name" value="HP_OMP_2"/>
    <property type="match status" value="1"/>
</dbReference>
<dbReference type="NCBIfam" id="NF033923">
    <property type="entry name" value="opr_proin_2"/>
    <property type="match status" value="1"/>
</dbReference>
<dbReference type="Proteomes" id="UP000461010">
    <property type="component" value="Unassembled WGS sequence"/>
</dbReference>
<keyword evidence="4" id="KW-1185">Reference proteome</keyword>
<dbReference type="Proteomes" id="UP000472839">
    <property type="component" value="Unassembled WGS sequence"/>
</dbReference>
<dbReference type="EMBL" id="WFKK01000043">
    <property type="protein sequence ID" value="KAB7886321.1"/>
    <property type="molecule type" value="Genomic_DNA"/>
</dbReference>
<dbReference type="AlphaFoldDB" id="A0A6L4WPX1"/>
<comment type="caution">
    <text evidence="2">The sequence shown here is derived from an EMBL/GenBank/DDBJ whole genome shotgun (WGS) entry which is preliminary data.</text>
</comment>
<dbReference type="EMBL" id="WFKJ01000041">
    <property type="protein sequence ID" value="KAB7889033.1"/>
    <property type="molecule type" value="Genomic_DNA"/>
</dbReference>
<protein>
    <submittedName>
        <fullName evidence="2">Opr family porin</fullName>
    </submittedName>
</protein>
<organism evidence="2 5">
    <name type="scientific">Poseidonibacter ostreae</name>
    <dbReference type="NCBI Taxonomy" id="2654171"/>
    <lineage>
        <taxon>Bacteria</taxon>
        <taxon>Pseudomonadati</taxon>
        <taxon>Campylobacterota</taxon>
        <taxon>Epsilonproteobacteria</taxon>
        <taxon>Campylobacterales</taxon>
        <taxon>Arcobacteraceae</taxon>
        <taxon>Poseidonibacter</taxon>
    </lineage>
</organism>
<evidence type="ECO:0000256" key="1">
    <source>
        <dbReference type="SAM" id="SignalP"/>
    </source>
</evidence>
<dbReference type="Gene3D" id="2.40.160.10">
    <property type="entry name" value="Porin"/>
    <property type="match status" value="1"/>
</dbReference>
<sequence>MNIKIARYIHKINYKKRKINMTKKLSTIVSGLLLSTTITFAADSIDNAFKEGKVSGSLMGYSKVTEKSDTLTTGTIGLNYSTASYMGLSANVGFFAGHEVEGSATSVFSDKSIMNEANLTYAMDGFALTAGRQAIDLEWMGDYHEAVVAGITVIPNTTIVLGYSDKQAVAAEDEITAFSKINGSKGAYVADVKYGGISGVEINPYYYSVPDLANWYGAKVTYSSDMFGALAHYAASSEDVSTTNDGSMLALEASTALSGVSLAAGYIKTDKDGGIGSMSAVGDNYEPMDDGSAIYLADAKMVYGTVAYSVAGIDLGADYAQTKAASLKDKELNLTADYSFTDSLSASLLYVDINAETMSDSTYGSVLVSYSF</sequence>
<name>A0A6L4WPX1_9BACT</name>
<evidence type="ECO:0000313" key="5">
    <source>
        <dbReference type="Proteomes" id="UP000472839"/>
    </source>
</evidence>
<evidence type="ECO:0000313" key="2">
    <source>
        <dbReference type="EMBL" id="KAB7886321.1"/>
    </source>
</evidence>
<evidence type="ECO:0000313" key="4">
    <source>
        <dbReference type="Proteomes" id="UP000461010"/>
    </source>
</evidence>